<proteinExistence type="predicted"/>
<accession>A0A914Y6M4</accession>
<feature type="compositionally biased region" description="Basic and acidic residues" evidence="1">
    <location>
        <begin position="58"/>
        <end position="75"/>
    </location>
</feature>
<name>A0A914Y6M4_9BILA</name>
<sequence length="75" mass="8892">MSEVSKKRQKINVENDESDKGEFHVVLNRSFEIYNTLQLENTKLKLNLKLNLMSANKRKQENEELQKSLSEKDMH</sequence>
<evidence type="ECO:0000256" key="1">
    <source>
        <dbReference type="SAM" id="MobiDB-lite"/>
    </source>
</evidence>
<dbReference type="AlphaFoldDB" id="A0A914Y6M4"/>
<dbReference type="WBParaSite" id="PSU_v2.g14908.t1">
    <property type="protein sequence ID" value="PSU_v2.g14908.t1"/>
    <property type="gene ID" value="PSU_v2.g14908"/>
</dbReference>
<protein>
    <submittedName>
        <fullName evidence="3">Uncharacterized protein</fullName>
    </submittedName>
</protein>
<reference evidence="3" key="1">
    <citation type="submission" date="2022-11" db="UniProtKB">
        <authorList>
            <consortium name="WormBaseParasite"/>
        </authorList>
    </citation>
    <scope>IDENTIFICATION</scope>
</reference>
<dbReference type="Proteomes" id="UP000887577">
    <property type="component" value="Unplaced"/>
</dbReference>
<keyword evidence="2" id="KW-1185">Reference proteome</keyword>
<evidence type="ECO:0000313" key="2">
    <source>
        <dbReference type="Proteomes" id="UP000887577"/>
    </source>
</evidence>
<organism evidence="2 3">
    <name type="scientific">Panagrolaimus superbus</name>
    <dbReference type="NCBI Taxonomy" id="310955"/>
    <lineage>
        <taxon>Eukaryota</taxon>
        <taxon>Metazoa</taxon>
        <taxon>Ecdysozoa</taxon>
        <taxon>Nematoda</taxon>
        <taxon>Chromadorea</taxon>
        <taxon>Rhabditida</taxon>
        <taxon>Tylenchina</taxon>
        <taxon>Panagrolaimomorpha</taxon>
        <taxon>Panagrolaimoidea</taxon>
        <taxon>Panagrolaimidae</taxon>
        <taxon>Panagrolaimus</taxon>
    </lineage>
</organism>
<evidence type="ECO:0000313" key="3">
    <source>
        <dbReference type="WBParaSite" id="PSU_v2.g14908.t1"/>
    </source>
</evidence>
<feature type="region of interest" description="Disordered" evidence="1">
    <location>
        <begin position="56"/>
        <end position="75"/>
    </location>
</feature>